<dbReference type="AlphaFoldDB" id="M3A0Q1"/>
<dbReference type="GeneID" id="19334124"/>
<feature type="compositionally biased region" description="Polar residues" evidence="1">
    <location>
        <begin position="356"/>
        <end position="372"/>
    </location>
</feature>
<reference evidence="2 3" key="1">
    <citation type="journal article" date="2012" name="PLoS Pathog.">
        <title>Diverse lifestyles and strategies of plant pathogenesis encoded in the genomes of eighteen Dothideomycetes fungi.</title>
        <authorList>
            <person name="Ohm R.A."/>
            <person name="Feau N."/>
            <person name="Henrissat B."/>
            <person name="Schoch C.L."/>
            <person name="Horwitz B.A."/>
            <person name="Barry K.W."/>
            <person name="Condon B.J."/>
            <person name="Copeland A.C."/>
            <person name="Dhillon B."/>
            <person name="Glaser F."/>
            <person name="Hesse C.N."/>
            <person name="Kosti I."/>
            <person name="LaButti K."/>
            <person name="Lindquist E.A."/>
            <person name="Lucas S."/>
            <person name="Salamov A.A."/>
            <person name="Bradshaw R.E."/>
            <person name="Ciuffetti L."/>
            <person name="Hamelin R.C."/>
            <person name="Kema G.H.J."/>
            <person name="Lawrence C."/>
            <person name="Scott J.A."/>
            <person name="Spatafora J.W."/>
            <person name="Turgeon B.G."/>
            <person name="de Wit P.J.G.M."/>
            <person name="Zhong S."/>
            <person name="Goodwin S.B."/>
            <person name="Grigoriev I.V."/>
        </authorList>
    </citation>
    <scope>NUCLEOTIDE SEQUENCE [LARGE SCALE GENOMIC DNA]</scope>
    <source>
        <strain evidence="2 3">CIRAD86</strain>
    </source>
</reference>
<dbReference type="KEGG" id="pfj:MYCFIDRAFT_179437"/>
<dbReference type="EMBL" id="KB446564">
    <property type="protein sequence ID" value="EME77986.1"/>
    <property type="molecule type" value="Genomic_DNA"/>
</dbReference>
<dbReference type="HOGENOM" id="CLU_432861_0_0_1"/>
<gene>
    <name evidence="2" type="ORF">MYCFIDRAFT_179437</name>
</gene>
<feature type="region of interest" description="Disordered" evidence="1">
    <location>
        <begin position="346"/>
        <end position="493"/>
    </location>
</feature>
<dbReference type="OrthoDB" id="5226911at2759"/>
<name>M3A0Q1_PSEFD</name>
<sequence>MYFPEPIERRLEGGFTTAAPLTAPAASIHAIWWTCIRSLFTGLIAAAMLVSTLLEVETTQDASTPPVKAATWAGLIYASRLGECAATVHTSSSGFLLHQVVMSPLRFQRIQHLALVTNICADTNITRVGHCHGLLVWLYTRDKGVTWRAATVHTSSSGFLLHQVLVASLVQKREQRTNGQAHIVRPPCLEECVITRTCSWTAAGNKKRSIGMAQSNVSSCVLSIVASFASGLDVFKKFRQLRGKRRKTRKNASLDDEEVRLAKSLRQGPEDIGREYQRSLISVGEHFAQGDGERILNTSAAIAQTSLAEILLQLNIGLVTVINAFLGREKHDTKLDCQSLTSLSEKSRVDTIPRAVQSTSEGRNAHSTSVLSTERRSRRKPAASPKRTTARGPILARVVIADSNKPGEIAMVRPGERKKKRSSSRPSSNAQSCNSLALPGPLSTPPPQYTAVEPLTRPQHRRANTHPEKRLPQRNLSSMDVSTMQEQSRPDALRATRSTPRLERITQEYPDPVPAIPAKVPMPNITSMEPRRRLQKPTPTLCSIASDSTKLGEIPLHKWSEPVDFDAMSLVNKEAVQNGWPVMDDDLAEQKKKRGGLLRLFRRNRSAVSLPAFNLIDLAVVELISNLFCEAT</sequence>
<feature type="compositionally biased region" description="Polar residues" evidence="1">
    <location>
        <begin position="474"/>
        <end position="487"/>
    </location>
</feature>
<keyword evidence="3" id="KW-1185">Reference proteome</keyword>
<proteinExistence type="predicted"/>
<evidence type="ECO:0000256" key="1">
    <source>
        <dbReference type="SAM" id="MobiDB-lite"/>
    </source>
</evidence>
<dbReference type="VEuPathDB" id="FungiDB:MYCFIDRAFT_179437"/>
<dbReference type="eggNOG" id="ENOG502SMYH">
    <property type="taxonomic scope" value="Eukaryota"/>
</dbReference>
<dbReference type="RefSeq" id="XP_007931713.1">
    <property type="nucleotide sequence ID" value="XM_007933522.1"/>
</dbReference>
<protein>
    <submittedName>
        <fullName evidence="2">Uncharacterized protein</fullName>
    </submittedName>
</protein>
<accession>M3A0Q1</accession>
<evidence type="ECO:0000313" key="3">
    <source>
        <dbReference type="Proteomes" id="UP000016932"/>
    </source>
</evidence>
<dbReference type="STRING" id="383855.M3A0Q1"/>
<evidence type="ECO:0000313" key="2">
    <source>
        <dbReference type="EMBL" id="EME77986.1"/>
    </source>
</evidence>
<organism evidence="2 3">
    <name type="scientific">Pseudocercospora fijiensis (strain CIRAD86)</name>
    <name type="common">Black leaf streak disease fungus</name>
    <name type="synonym">Mycosphaerella fijiensis</name>
    <dbReference type="NCBI Taxonomy" id="383855"/>
    <lineage>
        <taxon>Eukaryota</taxon>
        <taxon>Fungi</taxon>
        <taxon>Dikarya</taxon>
        <taxon>Ascomycota</taxon>
        <taxon>Pezizomycotina</taxon>
        <taxon>Dothideomycetes</taxon>
        <taxon>Dothideomycetidae</taxon>
        <taxon>Mycosphaerellales</taxon>
        <taxon>Mycosphaerellaceae</taxon>
        <taxon>Pseudocercospora</taxon>
    </lineage>
</organism>
<dbReference type="Proteomes" id="UP000016932">
    <property type="component" value="Unassembled WGS sequence"/>
</dbReference>